<accession>A0ABD1Q0R3</accession>
<gene>
    <name evidence="3" type="ORF">Adt_37590</name>
</gene>
<feature type="region of interest" description="Disordered" evidence="1">
    <location>
        <begin position="875"/>
        <end position="942"/>
    </location>
</feature>
<feature type="compositionally biased region" description="Polar residues" evidence="1">
    <location>
        <begin position="204"/>
        <end position="223"/>
    </location>
</feature>
<dbReference type="AlphaFoldDB" id="A0ABD1Q0R3"/>
<dbReference type="Proteomes" id="UP001604336">
    <property type="component" value="Unassembled WGS sequence"/>
</dbReference>
<feature type="region of interest" description="Disordered" evidence="1">
    <location>
        <begin position="148"/>
        <end position="168"/>
    </location>
</feature>
<feature type="compositionally biased region" description="Polar residues" evidence="1">
    <location>
        <begin position="919"/>
        <end position="928"/>
    </location>
</feature>
<organism evidence="3 4">
    <name type="scientific">Abeliophyllum distichum</name>
    <dbReference type="NCBI Taxonomy" id="126358"/>
    <lineage>
        <taxon>Eukaryota</taxon>
        <taxon>Viridiplantae</taxon>
        <taxon>Streptophyta</taxon>
        <taxon>Embryophyta</taxon>
        <taxon>Tracheophyta</taxon>
        <taxon>Spermatophyta</taxon>
        <taxon>Magnoliopsida</taxon>
        <taxon>eudicotyledons</taxon>
        <taxon>Gunneridae</taxon>
        <taxon>Pentapetalae</taxon>
        <taxon>asterids</taxon>
        <taxon>lamiids</taxon>
        <taxon>Lamiales</taxon>
        <taxon>Oleaceae</taxon>
        <taxon>Forsythieae</taxon>
        <taxon>Abeliophyllum</taxon>
    </lineage>
</organism>
<dbReference type="InterPro" id="IPR013087">
    <property type="entry name" value="Znf_C2H2_type"/>
</dbReference>
<dbReference type="PANTHER" id="PTHR35746">
    <property type="entry name" value="PENTATRICOPEPTIDE REPEAT (PPR) SUPERFAMILY PROTEIN"/>
    <property type="match status" value="1"/>
</dbReference>
<feature type="region of interest" description="Disordered" evidence="1">
    <location>
        <begin position="595"/>
        <end position="621"/>
    </location>
</feature>
<feature type="region of interest" description="Disordered" evidence="1">
    <location>
        <begin position="204"/>
        <end position="226"/>
    </location>
</feature>
<feature type="compositionally biased region" description="Basic and acidic residues" evidence="1">
    <location>
        <begin position="907"/>
        <end position="917"/>
    </location>
</feature>
<comment type="caution">
    <text evidence="3">The sequence shown here is derived from an EMBL/GenBank/DDBJ whole genome shotgun (WGS) entry which is preliminary data.</text>
</comment>
<evidence type="ECO:0000313" key="3">
    <source>
        <dbReference type="EMBL" id="KAL2469454.1"/>
    </source>
</evidence>
<reference evidence="4" key="1">
    <citation type="submission" date="2024-07" db="EMBL/GenBank/DDBJ databases">
        <title>Two chromosome-level genome assemblies of Korean endemic species Abeliophyllum distichum and Forsythia ovata (Oleaceae).</title>
        <authorList>
            <person name="Jang H."/>
        </authorList>
    </citation>
    <scope>NUCLEOTIDE SEQUENCE [LARGE SCALE GENOMIC DNA]</scope>
</reference>
<protein>
    <submittedName>
        <fullName evidence="3">C2H2-type domain-containing protein</fullName>
    </submittedName>
</protein>
<name>A0ABD1Q0R3_9LAMI</name>
<proteinExistence type="predicted"/>
<dbReference type="PROSITE" id="PS00028">
    <property type="entry name" value="ZINC_FINGER_C2H2_1"/>
    <property type="match status" value="1"/>
</dbReference>
<feature type="region of interest" description="Disordered" evidence="1">
    <location>
        <begin position="54"/>
        <end position="130"/>
    </location>
</feature>
<feature type="compositionally biased region" description="Basic and acidic residues" evidence="1">
    <location>
        <begin position="55"/>
        <end position="85"/>
    </location>
</feature>
<sequence>MVFFFALILEGREIHGVHLCRRCGWPFPNPHPSARHRRAHKRLCGKIEGYTVNESEPHLAVSDDDHTSDEDHQTPSPKAEKKNIKLFDSSGGAGEKSNKSEDEVFTDAATEFSDSGVSPSLEERLESVVSDKSVEKGMVDDLNRNPLLEADETAKKTEQLNDPTSSSSQMCKLESAMDQLESIVPPSDPTAEAISVGFTNGLQSDSIKSESQTDVFTGNTNQSGDRKMQQELVSAGQFADAKGKIDEEYLKSSESMTLDSEEGKTSDVNVILVDREEKLCDKLDPEVVKHELSPQNETLENKDAFVEVKNDAVNGESDHELELFKSETGQEQMHLLSANLPGIDSPVIPIEDFKDHKYFQSKLPLDLSSAEITRSMEVVDERTIAEEDNLKVEADTYTSRVTSGSVETHGLEVHEVTSGAENHKIQTNCSTQGLQSHSVDPSQDALSEYSPINHCDIISINSSTEEEVKQETNVHRGENASICDINKNDKGVTVGNERSSGDSGDVFCVESKSTPEHADKSFAPKDDQTTMGLVEDSNHYDEKSSSVLLDAGNGSGEVGVVGNLTTNAEAKNGYSMQSLDSTGFSTSDRSVELPISDKFSPPAIHSESLKQHSDEENSCAGGVLESEPVDAAGVGGELNHDGNTEILSENQVKPTLEEQETLPVVKECLNESSAAVENRSTSDNVSTLKSDGIVSGVELIHGGDIVASDSHSPISMSKKPEAPPSDSEVLNKSFATVDVTHITGSEKVSGASSSPTESLEGNWGSVISSQSDITAIAETNSQAAEKSEGNIWKHKAIATEGHLHKSDDFEPPSFGTLVQTADKADEKGSASEIEIAQNAQPPKSEALPEGWFPSITNVVNESEGRKKNEEIIAKVTNWSSGKQHSPLKNLLSEAKSPNPKQVPAANQKDETATKDNGRAATSVTSTLGSGAPDKEMEWNSPARYPTEIKKEKRKGKPYWVPFVCCSSVHRDL</sequence>
<feature type="domain" description="C2H2-type" evidence="2">
    <location>
        <begin position="20"/>
        <end position="40"/>
    </location>
</feature>
<evidence type="ECO:0000313" key="4">
    <source>
        <dbReference type="Proteomes" id="UP001604336"/>
    </source>
</evidence>
<dbReference type="EMBL" id="JBFOLK010000012">
    <property type="protein sequence ID" value="KAL2469454.1"/>
    <property type="molecule type" value="Genomic_DNA"/>
</dbReference>
<feature type="region of interest" description="Disordered" evidence="1">
    <location>
        <begin position="745"/>
        <end position="764"/>
    </location>
</feature>
<evidence type="ECO:0000256" key="1">
    <source>
        <dbReference type="SAM" id="MobiDB-lite"/>
    </source>
</evidence>
<evidence type="ECO:0000259" key="2">
    <source>
        <dbReference type="PROSITE" id="PS00028"/>
    </source>
</evidence>
<feature type="region of interest" description="Disordered" evidence="1">
    <location>
        <begin position="708"/>
        <end position="729"/>
    </location>
</feature>
<feature type="compositionally biased region" description="Polar residues" evidence="1">
    <location>
        <begin position="750"/>
        <end position="764"/>
    </location>
</feature>
<dbReference type="PANTHER" id="PTHR35746:SF1">
    <property type="entry name" value="PENTATRICOPEPTIDE REPEAT (PPR) SUPERFAMILY PROTEIN"/>
    <property type="match status" value="1"/>
</dbReference>
<keyword evidence="4" id="KW-1185">Reference proteome</keyword>